<evidence type="ECO:0000313" key="1">
    <source>
        <dbReference type="EMBL" id="MPM25180.1"/>
    </source>
</evidence>
<dbReference type="EMBL" id="VSSQ01004433">
    <property type="protein sequence ID" value="MPM25180.1"/>
    <property type="molecule type" value="Genomic_DNA"/>
</dbReference>
<accession>A0A644Y9L4</accession>
<organism evidence="1">
    <name type="scientific">bioreactor metagenome</name>
    <dbReference type="NCBI Taxonomy" id="1076179"/>
    <lineage>
        <taxon>unclassified sequences</taxon>
        <taxon>metagenomes</taxon>
        <taxon>ecological metagenomes</taxon>
    </lineage>
</organism>
<reference evidence="1" key="1">
    <citation type="submission" date="2019-08" db="EMBL/GenBank/DDBJ databases">
        <authorList>
            <person name="Kucharzyk K."/>
            <person name="Murdoch R.W."/>
            <person name="Higgins S."/>
            <person name="Loffler F."/>
        </authorList>
    </citation>
    <scope>NUCLEOTIDE SEQUENCE</scope>
</reference>
<name>A0A644Y9L4_9ZZZZ</name>
<sequence length="155" mass="16995">MSYAAEIKSAFDVPAHWSEKLRAAVSTASRSLTPREASSPRARRVSKVASTGARAAPAICEPISCITAPVFAMPPSVWLTLSSFEIEPSTLEVTLDIGLVRLSIMFRTSDNLNTDSKLIRLLSPPICREALLDERRYSSEKTSEIARARMPSSNR</sequence>
<proteinExistence type="predicted"/>
<protein>
    <submittedName>
        <fullName evidence="1">Uncharacterized protein</fullName>
    </submittedName>
</protein>
<gene>
    <name evidence="1" type="ORF">SDC9_71670</name>
</gene>
<dbReference type="AlphaFoldDB" id="A0A644Y9L4"/>
<comment type="caution">
    <text evidence="1">The sequence shown here is derived from an EMBL/GenBank/DDBJ whole genome shotgun (WGS) entry which is preliminary data.</text>
</comment>